<reference evidence="2" key="1">
    <citation type="submission" date="2021-02" db="EMBL/GenBank/DDBJ databases">
        <authorList>
            <person name="Dougan E. K."/>
            <person name="Rhodes N."/>
            <person name="Thang M."/>
            <person name="Chan C."/>
        </authorList>
    </citation>
    <scope>NUCLEOTIDE SEQUENCE</scope>
</reference>
<dbReference type="EMBL" id="CAJNDS010000801">
    <property type="protein sequence ID" value="CAE7234860.1"/>
    <property type="molecule type" value="Genomic_DNA"/>
</dbReference>
<gene>
    <name evidence="2" type="ORF">SNAT2548_LOCUS9951</name>
</gene>
<protein>
    <submittedName>
        <fullName evidence="2">Uncharacterized protein</fullName>
    </submittedName>
</protein>
<feature type="chain" id="PRO_5032456480" evidence="1">
    <location>
        <begin position="39"/>
        <end position="287"/>
    </location>
</feature>
<evidence type="ECO:0000313" key="3">
    <source>
        <dbReference type="Proteomes" id="UP000604046"/>
    </source>
</evidence>
<name>A0A812KUG3_9DINO</name>
<comment type="caution">
    <text evidence="2">The sequence shown here is derived from an EMBL/GenBank/DDBJ whole genome shotgun (WGS) entry which is preliminary data.</text>
</comment>
<keyword evidence="3" id="KW-1185">Reference proteome</keyword>
<dbReference type="Proteomes" id="UP000604046">
    <property type="component" value="Unassembled WGS sequence"/>
</dbReference>
<dbReference type="AlphaFoldDB" id="A0A812KUG3"/>
<organism evidence="2 3">
    <name type="scientific">Symbiodinium natans</name>
    <dbReference type="NCBI Taxonomy" id="878477"/>
    <lineage>
        <taxon>Eukaryota</taxon>
        <taxon>Sar</taxon>
        <taxon>Alveolata</taxon>
        <taxon>Dinophyceae</taxon>
        <taxon>Suessiales</taxon>
        <taxon>Symbiodiniaceae</taxon>
        <taxon>Symbiodinium</taxon>
    </lineage>
</organism>
<sequence>MLGALSPPSMGARSAKSWGAWQVLRVLVLWANCHLSLAAAAQEWDIEQGKNFRKFFGEPIALACKALPDDAAAPFGIGVIIHPGDICKDALKVGGDEVFNQMAISTDMYEKNNDKAKDADCNGDHAAIQRIWCDLHCIREAVQDGDAAILGSLKEAVDVLDTNFDRLMQYYTGLVGDKVDALAGKKKPNLVEVKESLLAGMGRVQHLVSAPLDQVGRRASQNLLDAFIRDLQNRSSAAEVVEDVERLHASLLHVARGTKLSASAAVAANVGRAAQSMQELARSRTLL</sequence>
<proteinExistence type="predicted"/>
<evidence type="ECO:0000256" key="1">
    <source>
        <dbReference type="SAM" id="SignalP"/>
    </source>
</evidence>
<feature type="signal peptide" evidence="1">
    <location>
        <begin position="1"/>
        <end position="38"/>
    </location>
</feature>
<keyword evidence="1" id="KW-0732">Signal</keyword>
<accession>A0A812KUG3</accession>
<evidence type="ECO:0000313" key="2">
    <source>
        <dbReference type="EMBL" id="CAE7234860.1"/>
    </source>
</evidence>